<dbReference type="InterPro" id="IPR014729">
    <property type="entry name" value="Rossmann-like_a/b/a_fold"/>
</dbReference>
<dbReference type="InterPro" id="IPR024951">
    <property type="entry name" value="Sulfurylase_cat_dom"/>
</dbReference>
<keyword evidence="4 8" id="KW-0547">Nucleotide-binding</keyword>
<dbReference type="PANTHER" id="PTHR43509">
    <property type="match status" value="1"/>
</dbReference>
<dbReference type="EMBL" id="JAPYYP010000007">
    <property type="protein sequence ID" value="MDA5108373.1"/>
    <property type="molecule type" value="Genomic_DNA"/>
</dbReference>
<dbReference type="PANTHER" id="PTHR43509:SF1">
    <property type="entry name" value="SULFATE ADENYLYLTRANSFERASE"/>
    <property type="match status" value="1"/>
</dbReference>
<evidence type="ECO:0000313" key="11">
    <source>
        <dbReference type="EMBL" id="MDA5108373.1"/>
    </source>
</evidence>
<dbReference type="InterPro" id="IPR020792">
    <property type="entry name" value="SO4_adenylyltransferase_pro"/>
</dbReference>
<reference evidence="11" key="1">
    <citation type="submission" date="2022-12" db="EMBL/GenBank/DDBJ databases">
        <title>Draft genome sequence of the thermophilic strain Brevibacillus thermoruber HT42, isolated from Los Humeros, Puebla, Mexico, with biotechnological potential.</title>
        <authorList>
            <person name="Lara Sanchez J."/>
            <person name="Solis Palacios R."/>
            <person name="Bustos Baena A.S."/>
            <person name="Ruz Baez A.E."/>
            <person name="Espinosa Luna G."/>
            <person name="Oliart Ros R.M."/>
        </authorList>
    </citation>
    <scope>NUCLEOTIDE SEQUENCE</scope>
    <source>
        <strain evidence="11">HT42</strain>
    </source>
</reference>
<evidence type="ECO:0000256" key="7">
    <source>
        <dbReference type="ARBA" id="ARBA00049370"/>
    </source>
</evidence>
<dbReference type="EC" id="2.7.7.4" evidence="8"/>
<evidence type="ECO:0000313" key="12">
    <source>
        <dbReference type="Proteomes" id="UP001151071"/>
    </source>
</evidence>
<name>A0A9X3TQ07_9BACL</name>
<evidence type="ECO:0000256" key="1">
    <source>
        <dbReference type="ARBA" id="ARBA00005048"/>
    </source>
</evidence>
<comment type="similarity">
    <text evidence="6 8">Belongs to the sulfate adenylyltransferase family.</text>
</comment>
<organism evidence="11 12">
    <name type="scientific">Brevibacillus thermoruber</name>
    <dbReference type="NCBI Taxonomy" id="33942"/>
    <lineage>
        <taxon>Bacteria</taxon>
        <taxon>Bacillati</taxon>
        <taxon>Bacillota</taxon>
        <taxon>Bacilli</taxon>
        <taxon>Bacillales</taxon>
        <taxon>Paenibacillaceae</taxon>
        <taxon>Brevibacillus</taxon>
    </lineage>
</organism>
<protein>
    <recommendedName>
        <fullName evidence="8">Sulfate adenylyltransferase</fullName>
        <ecNumber evidence="8">2.7.7.4</ecNumber>
    </recommendedName>
    <alternativeName>
        <fullName evidence="8">ATP-sulfurylase</fullName>
    </alternativeName>
    <alternativeName>
        <fullName evidence="8">Sulfate adenylate transferase</fullName>
        <shortName evidence="8">SAT</shortName>
    </alternativeName>
</protein>
<evidence type="ECO:0000256" key="8">
    <source>
        <dbReference type="HAMAP-Rule" id="MF_00066"/>
    </source>
</evidence>
<evidence type="ECO:0000259" key="10">
    <source>
        <dbReference type="Pfam" id="PF14306"/>
    </source>
</evidence>
<dbReference type="SUPFAM" id="SSF52374">
    <property type="entry name" value="Nucleotidylyl transferase"/>
    <property type="match status" value="1"/>
</dbReference>
<dbReference type="GO" id="GO:0005524">
    <property type="term" value="F:ATP binding"/>
    <property type="evidence" value="ECO:0007669"/>
    <property type="project" value="UniProtKB-KW"/>
</dbReference>
<keyword evidence="12" id="KW-1185">Reference proteome</keyword>
<dbReference type="AlphaFoldDB" id="A0A9X3TQ07"/>
<comment type="pathway">
    <text evidence="1 8">Sulfur metabolism; hydrogen sulfide biosynthesis; sulfite from sulfate: step 1/3.</text>
</comment>
<evidence type="ECO:0000256" key="3">
    <source>
        <dbReference type="ARBA" id="ARBA00022695"/>
    </source>
</evidence>
<keyword evidence="2 8" id="KW-0808">Transferase</keyword>
<dbReference type="NCBIfam" id="NF003166">
    <property type="entry name" value="PRK04149.1"/>
    <property type="match status" value="1"/>
</dbReference>
<dbReference type="GO" id="GO:0070814">
    <property type="term" value="P:hydrogen sulfide biosynthetic process"/>
    <property type="evidence" value="ECO:0007669"/>
    <property type="project" value="UniProtKB-UniRule"/>
</dbReference>
<dbReference type="InterPro" id="IPR002650">
    <property type="entry name" value="Sulphate_adenylyltransferase"/>
</dbReference>
<feature type="domain" description="Sulphate adenylyltransferase catalytic" evidence="9">
    <location>
        <begin position="168"/>
        <end position="377"/>
    </location>
</feature>
<dbReference type="InterPro" id="IPR025980">
    <property type="entry name" value="ATP-Sase_PUA-like_dom"/>
</dbReference>
<dbReference type="GO" id="GO:0000103">
    <property type="term" value="P:sulfate assimilation"/>
    <property type="evidence" value="ECO:0007669"/>
    <property type="project" value="UniProtKB-UniRule"/>
</dbReference>
<dbReference type="SUPFAM" id="SSF88697">
    <property type="entry name" value="PUA domain-like"/>
    <property type="match status" value="1"/>
</dbReference>
<evidence type="ECO:0000259" key="9">
    <source>
        <dbReference type="Pfam" id="PF01747"/>
    </source>
</evidence>
<accession>A0A9X3TQ07</accession>
<dbReference type="Pfam" id="PF01747">
    <property type="entry name" value="ATP-sulfurylase"/>
    <property type="match status" value="1"/>
</dbReference>
<dbReference type="Proteomes" id="UP001151071">
    <property type="component" value="Unassembled WGS sequence"/>
</dbReference>
<dbReference type="GO" id="GO:0004781">
    <property type="term" value="F:sulfate adenylyltransferase (ATP) activity"/>
    <property type="evidence" value="ECO:0007669"/>
    <property type="project" value="UniProtKB-UniRule"/>
</dbReference>
<dbReference type="Pfam" id="PF14306">
    <property type="entry name" value="PUA_2"/>
    <property type="match status" value="1"/>
</dbReference>
<dbReference type="HAMAP" id="MF_00066">
    <property type="entry name" value="Sulf_adenylyltr"/>
    <property type="match status" value="1"/>
</dbReference>
<sequence>MTHTILPHGGTLVNRLAENADPAGGGERLRSVTVDRWTLSDLDCLAIGAFSPLTGFLGERDYDAVVETMRLADGTVWPLPVTLAVDETEYADVREGERLLLRGEDGKAYAVLTVESRYRPDKRREAVRVFGTEDPSHPGVNKLFAKPALYLGGPIELLQRPIPQRFAAYYCTPAETRAAFKEKGWKTVVGFQTRNPVHRAHEYIQKTALEIVDGLFLNPLMGETKADDVPAAVRMESYLVLLRHYYPRERVFLAAFPAAMRYAGPREAVFHALVRKNYGCTHFIVGRDHAGVGSFYGTYDAQHIFSAFTPGELGIQPLFFEHSFYCTACQGMATAKTCPHGTERHVALSGTNVRQMLKSGQTPPPEITRPEVAQVLIAGLAEAGRAES</sequence>
<comment type="catalytic activity">
    <reaction evidence="7 8">
        <text>sulfate + ATP + H(+) = adenosine 5'-phosphosulfate + diphosphate</text>
        <dbReference type="Rhea" id="RHEA:18133"/>
        <dbReference type="ChEBI" id="CHEBI:15378"/>
        <dbReference type="ChEBI" id="CHEBI:16189"/>
        <dbReference type="ChEBI" id="CHEBI:30616"/>
        <dbReference type="ChEBI" id="CHEBI:33019"/>
        <dbReference type="ChEBI" id="CHEBI:58243"/>
        <dbReference type="EC" id="2.7.7.4"/>
    </reaction>
</comment>
<dbReference type="Gene3D" id="3.10.400.10">
    <property type="entry name" value="Sulfate adenylyltransferase"/>
    <property type="match status" value="1"/>
</dbReference>
<dbReference type="NCBIfam" id="TIGR00339">
    <property type="entry name" value="sopT"/>
    <property type="match status" value="1"/>
</dbReference>
<evidence type="ECO:0000256" key="6">
    <source>
        <dbReference type="ARBA" id="ARBA00037980"/>
    </source>
</evidence>
<dbReference type="RefSeq" id="WP_271139896.1">
    <property type="nucleotide sequence ID" value="NZ_JAPYYP010000007.1"/>
</dbReference>
<keyword evidence="3 8" id="KW-0548">Nucleotidyltransferase</keyword>
<feature type="domain" description="ATP-sulfurylase PUA-like" evidence="10">
    <location>
        <begin position="6"/>
        <end position="160"/>
    </location>
</feature>
<evidence type="ECO:0000256" key="4">
    <source>
        <dbReference type="ARBA" id="ARBA00022741"/>
    </source>
</evidence>
<evidence type="ECO:0000256" key="5">
    <source>
        <dbReference type="ARBA" id="ARBA00022840"/>
    </source>
</evidence>
<gene>
    <name evidence="8 11" type="primary">sat</name>
    <name evidence="11" type="ORF">O3V59_08370</name>
</gene>
<comment type="caution">
    <text evidence="11">The sequence shown here is derived from an EMBL/GenBank/DDBJ whole genome shotgun (WGS) entry which is preliminary data.</text>
</comment>
<dbReference type="CDD" id="cd00517">
    <property type="entry name" value="ATPS"/>
    <property type="match status" value="1"/>
</dbReference>
<evidence type="ECO:0000256" key="2">
    <source>
        <dbReference type="ARBA" id="ARBA00022679"/>
    </source>
</evidence>
<keyword evidence="5 8" id="KW-0067">ATP-binding</keyword>
<dbReference type="Gene3D" id="3.40.50.620">
    <property type="entry name" value="HUPs"/>
    <property type="match status" value="1"/>
</dbReference>
<proteinExistence type="inferred from homology"/>
<dbReference type="InterPro" id="IPR015947">
    <property type="entry name" value="PUA-like_sf"/>
</dbReference>